<evidence type="ECO:0000256" key="1">
    <source>
        <dbReference type="ARBA" id="ARBA00022490"/>
    </source>
</evidence>
<dbReference type="HAMAP" id="MF_01178">
    <property type="entry name" value="Crl"/>
    <property type="match status" value="1"/>
</dbReference>
<accession>A0A2U3BCK6</accession>
<keyword evidence="4 5" id="KW-0804">Transcription</keyword>
<evidence type="ECO:0000256" key="4">
    <source>
        <dbReference type="ARBA" id="ARBA00023163"/>
    </source>
</evidence>
<reference evidence="6 7" key="1">
    <citation type="submission" date="2018-05" db="EMBL/GenBank/DDBJ databases">
        <title>Vibrio limimaris sp. nov., isolated from marine sediment.</title>
        <authorList>
            <person name="Li C.-M."/>
        </authorList>
    </citation>
    <scope>NUCLEOTIDE SEQUENCE [LARGE SCALE GENOMIC DNA]</scope>
    <source>
        <strain evidence="6 7">E4404</strain>
    </source>
</reference>
<dbReference type="InterPro" id="IPR009986">
    <property type="entry name" value="Tscrpt_reg_Crl"/>
</dbReference>
<dbReference type="EMBL" id="QFWT01000002">
    <property type="protein sequence ID" value="PWI34503.1"/>
    <property type="molecule type" value="Genomic_DNA"/>
</dbReference>
<evidence type="ECO:0000256" key="5">
    <source>
        <dbReference type="HAMAP-Rule" id="MF_01178"/>
    </source>
</evidence>
<name>A0A2U3BCK6_9VIBR</name>
<dbReference type="NCBIfam" id="NF008217">
    <property type="entry name" value="PRK10984.1"/>
    <property type="match status" value="1"/>
</dbReference>
<comment type="subcellular location">
    <subcellularLocation>
        <location evidence="5">Cytoplasm</location>
    </subcellularLocation>
</comment>
<evidence type="ECO:0000313" key="7">
    <source>
        <dbReference type="Proteomes" id="UP000245362"/>
    </source>
</evidence>
<keyword evidence="2 5" id="KW-0805">Transcription regulation</keyword>
<organism evidence="6 7">
    <name type="scientific">Vibrio albus</name>
    <dbReference type="NCBI Taxonomy" id="2200953"/>
    <lineage>
        <taxon>Bacteria</taxon>
        <taxon>Pseudomonadati</taxon>
        <taxon>Pseudomonadota</taxon>
        <taxon>Gammaproteobacteria</taxon>
        <taxon>Vibrionales</taxon>
        <taxon>Vibrionaceae</taxon>
        <taxon>Vibrio</taxon>
    </lineage>
</organism>
<dbReference type="Proteomes" id="UP000245362">
    <property type="component" value="Unassembled WGS sequence"/>
</dbReference>
<evidence type="ECO:0000256" key="2">
    <source>
        <dbReference type="ARBA" id="ARBA00023015"/>
    </source>
</evidence>
<feature type="region of interest" description="Essential for activity" evidence="5">
    <location>
        <begin position="105"/>
        <end position="128"/>
    </location>
</feature>
<keyword evidence="3 5" id="KW-0010">Activator</keyword>
<comment type="similarity">
    <text evidence="5">Belongs to the Crl family.</text>
</comment>
<gene>
    <name evidence="5" type="primary">crl</name>
    <name evidence="6" type="ORF">DI392_05175</name>
</gene>
<evidence type="ECO:0000313" key="6">
    <source>
        <dbReference type="EMBL" id="PWI34503.1"/>
    </source>
</evidence>
<dbReference type="AlphaFoldDB" id="A0A2U3BCK6"/>
<sequence length="134" mass="15644">MTEVTACPTHFRLLSALRAIGPYLREKDSEDGQYLFDCLSVCVDDKKSPEEREFWGWWMELESCIEDEITQSFTANFKKGLYNYSGCWEAKTIPEAAQKEVARTQSEFMQKLSKVLEERFSLEFCLHEESAEFV</sequence>
<dbReference type="GO" id="GO:0005737">
    <property type="term" value="C:cytoplasm"/>
    <property type="evidence" value="ECO:0007669"/>
    <property type="project" value="UniProtKB-SubCell"/>
</dbReference>
<protein>
    <recommendedName>
        <fullName evidence="5">Sigma factor-binding protein Crl</fullName>
    </recommendedName>
</protein>
<keyword evidence="7" id="KW-1185">Reference proteome</keyword>
<comment type="caution">
    <text evidence="6">The sequence shown here is derived from an EMBL/GenBank/DDBJ whole genome shotgun (WGS) entry which is preliminary data.</text>
</comment>
<dbReference type="RefSeq" id="WP_109318839.1">
    <property type="nucleotide sequence ID" value="NZ_QFWT01000002.1"/>
</dbReference>
<dbReference type="OrthoDB" id="6428303at2"/>
<dbReference type="InterPro" id="IPR038208">
    <property type="entry name" value="Tscrpt_reg_Crl_sf"/>
</dbReference>
<evidence type="ECO:0000256" key="3">
    <source>
        <dbReference type="ARBA" id="ARBA00023159"/>
    </source>
</evidence>
<dbReference type="Pfam" id="PF07417">
    <property type="entry name" value="Crl"/>
    <property type="match status" value="1"/>
</dbReference>
<dbReference type="GO" id="GO:0045893">
    <property type="term" value="P:positive regulation of DNA-templated transcription"/>
    <property type="evidence" value="ECO:0007669"/>
    <property type="project" value="UniProtKB-UniRule"/>
</dbReference>
<proteinExistence type="inferred from homology"/>
<dbReference type="Gene3D" id="3.30.310.230">
    <property type="entry name" value="Sigma factor-binding protein Crl monomer"/>
    <property type="match status" value="1"/>
</dbReference>
<comment type="function">
    <text evidence="5">Binds to the sigma-S subunit of RNA polymerase, activating expression of sigma-S-regulated genes. Stimulates RNA polymerase holoenzyme formation and may bind to several other sigma factors, such as sigma-70 and sigma-32.</text>
</comment>
<keyword evidence="1 5" id="KW-0963">Cytoplasm</keyword>